<evidence type="ECO:0000313" key="1">
    <source>
        <dbReference type="EMBL" id="PIZ62369.1"/>
    </source>
</evidence>
<dbReference type="AlphaFoldDB" id="A0A2M7TX21"/>
<evidence type="ECO:0000313" key="2">
    <source>
        <dbReference type="Proteomes" id="UP000228503"/>
    </source>
</evidence>
<dbReference type="EMBL" id="PFOB01000057">
    <property type="protein sequence ID" value="PIZ62369.1"/>
    <property type="molecule type" value="Genomic_DNA"/>
</dbReference>
<protein>
    <submittedName>
        <fullName evidence="1">Uncharacterized protein</fullName>
    </submittedName>
</protein>
<proteinExistence type="predicted"/>
<sequence>MKAVWDYNTEELQKTENGRIFLLERQINFGPDQGTKIELSQVKKYWDKLKFIPKRKKLLEMYL</sequence>
<gene>
    <name evidence="1" type="ORF">COY16_04510</name>
</gene>
<comment type="caution">
    <text evidence="1">The sequence shown here is derived from an EMBL/GenBank/DDBJ whole genome shotgun (WGS) entry which is preliminary data.</text>
</comment>
<dbReference type="Proteomes" id="UP000228503">
    <property type="component" value="Unassembled WGS sequence"/>
</dbReference>
<accession>A0A2M7TX21</accession>
<name>A0A2M7TX21_9BACT</name>
<reference evidence="2" key="1">
    <citation type="submission" date="2017-09" db="EMBL/GenBank/DDBJ databases">
        <title>Depth-based differentiation of microbial function through sediment-hosted aquifers and enrichment of novel symbionts in the deep terrestrial subsurface.</title>
        <authorList>
            <person name="Probst A.J."/>
            <person name="Ladd B."/>
            <person name="Jarett J.K."/>
            <person name="Geller-Mcgrath D.E."/>
            <person name="Sieber C.M.K."/>
            <person name="Emerson J.B."/>
            <person name="Anantharaman K."/>
            <person name="Thomas B.C."/>
            <person name="Malmstrom R."/>
            <person name="Stieglmeier M."/>
            <person name="Klingl A."/>
            <person name="Woyke T."/>
            <person name="Ryan C.M."/>
            <person name="Banfield J.F."/>
        </authorList>
    </citation>
    <scope>NUCLEOTIDE SEQUENCE [LARGE SCALE GENOMIC DNA]</scope>
</reference>
<organism evidence="1 2">
    <name type="scientific">Candidatus Roizmanbacteria bacterium CG_4_10_14_0_2_um_filter_39_13</name>
    <dbReference type="NCBI Taxonomy" id="1974825"/>
    <lineage>
        <taxon>Bacteria</taxon>
        <taxon>Candidatus Roizmaniibacteriota</taxon>
    </lineage>
</organism>